<evidence type="ECO:0000313" key="1">
    <source>
        <dbReference type="EMBL" id="HGH61833.1"/>
    </source>
</evidence>
<sequence length="255" mass="28296">MYHTNVTSDAASVRTLSDLDNKELRGLLEIFAGNVLVHYGMWFTESVHKLGLAQTLGLESKAFQLYAPLAAKKLAPHLKALVEQSPAVSSSPKDDAELIALIQDLAKTWVASDGVWFQAVEAHAGMHVAKEINDRCWANFAALEATKILAFLGLEQGCGLSGLQRALEFRTYSVINAHTTEFLEDGSLLLTFQECRVQNSRRRKKMQDYPCKSAGMIEYSNFAAFIDSRITTECVYCPPDALAADEYCSWRFAMS</sequence>
<accession>A0A7C4EW90</accession>
<dbReference type="EMBL" id="DTGT01000362">
    <property type="protein sequence ID" value="HGH61833.1"/>
    <property type="molecule type" value="Genomic_DNA"/>
</dbReference>
<proteinExistence type="predicted"/>
<dbReference type="AlphaFoldDB" id="A0A7C4EW90"/>
<dbReference type="Pfam" id="PF19620">
    <property type="entry name" value="DUF6125"/>
    <property type="match status" value="1"/>
</dbReference>
<name>A0A7C4EW90_9BACT</name>
<gene>
    <name evidence="1" type="ORF">ENV54_11110</name>
</gene>
<organism evidence="1">
    <name type="scientific">Desulfomonile tiedjei</name>
    <dbReference type="NCBI Taxonomy" id="2358"/>
    <lineage>
        <taxon>Bacteria</taxon>
        <taxon>Pseudomonadati</taxon>
        <taxon>Thermodesulfobacteriota</taxon>
        <taxon>Desulfomonilia</taxon>
        <taxon>Desulfomonilales</taxon>
        <taxon>Desulfomonilaceae</taxon>
        <taxon>Desulfomonile</taxon>
    </lineage>
</organism>
<protein>
    <submittedName>
        <fullName evidence="1">Cytosolic protein</fullName>
    </submittedName>
</protein>
<reference evidence="1" key="1">
    <citation type="journal article" date="2020" name="mSystems">
        <title>Genome- and Community-Level Interaction Insights into Carbon Utilization and Element Cycling Functions of Hydrothermarchaeota in Hydrothermal Sediment.</title>
        <authorList>
            <person name="Zhou Z."/>
            <person name="Liu Y."/>
            <person name="Xu W."/>
            <person name="Pan J."/>
            <person name="Luo Z.H."/>
            <person name="Li M."/>
        </authorList>
    </citation>
    <scope>NUCLEOTIDE SEQUENCE [LARGE SCALE GENOMIC DNA]</scope>
    <source>
        <strain evidence="1">SpSt-769</strain>
    </source>
</reference>
<comment type="caution">
    <text evidence="1">The sequence shown here is derived from an EMBL/GenBank/DDBJ whole genome shotgun (WGS) entry which is preliminary data.</text>
</comment>